<dbReference type="Pfam" id="PF08042">
    <property type="entry name" value="PqqA"/>
    <property type="match status" value="1"/>
</dbReference>
<dbReference type="GeneID" id="92965534"/>
<dbReference type="STRING" id="375.BKD09_RS18275"/>
<evidence type="ECO:0000313" key="10">
    <source>
        <dbReference type="Proteomes" id="UP000181962"/>
    </source>
</evidence>
<evidence type="ECO:0000313" key="6">
    <source>
        <dbReference type="EMBL" id="APG10278.1"/>
    </source>
</evidence>
<gene>
    <name evidence="5" type="primary">pqqA</name>
    <name evidence="6" type="ORF">BKD09_18275</name>
    <name evidence="8" type="ORF">BSZ19_48630</name>
    <name evidence="7" type="ORF">MA20_34425</name>
</gene>
<feature type="cross-link" description="Pyrroloquinoline quinone (Glu-Tyr)" evidence="5">
    <location>
        <begin position="16"/>
        <end position="20"/>
    </location>
</feature>
<dbReference type="NCBIfam" id="TIGR02107">
    <property type="entry name" value="PQQ_syn_pqqA"/>
    <property type="match status" value="1"/>
</dbReference>
<dbReference type="GO" id="GO:0018189">
    <property type="term" value="P:pyrroloquinoline quinone biosynthetic process"/>
    <property type="evidence" value="ECO:0007669"/>
    <property type="project" value="UniProtKB-UniRule"/>
</dbReference>
<dbReference type="EMBL" id="CP017637">
    <property type="protein sequence ID" value="APG10278.1"/>
    <property type="molecule type" value="Genomic_DNA"/>
</dbReference>
<dbReference type="EMBL" id="JRPN01000025">
    <property type="protein sequence ID" value="KGT75543.1"/>
    <property type="molecule type" value="Genomic_DNA"/>
</dbReference>
<organism evidence="7 9">
    <name type="scientific">Bradyrhizobium japonicum</name>
    <dbReference type="NCBI Taxonomy" id="375"/>
    <lineage>
        <taxon>Bacteria</taxon>
        <taxon>Pseudomonadati</taxon>
        <taxon>Pseudomonadota</taxon>
        <taxon>Alphaproteobacteria</taxon>
        <taxon>Hyphomicrobiales</taxon>
        <taxon>Nitrobacteraceae</taxon>
        <taxon>Bradyrhizobium</taxon>
    </lineage>
</organism>
<dbReference type="Proteomes" id="UP000193335">
    <property type="component" value="Unassembled WGS sequence"/>
</dbReference>
<reference evidence="6 10" key="2">
    <citation type="submission" date="2016-11" db="EMBL/GenBank/DDBJ databases">
        <title>Complete Genome Sequence of Bradyrhizobium sp. strain J5, an isolated from soybean nodule in Hokkaido.</title>
        <authorList>
            <person name="Kanehara K."/>
        </authorList>
    </citation>
    <scope>NUCLEOTIDE SEQUENCE [LARGE SCALE GENOMIC DNA]</scope>
    <source>
        <strain evidence="6 10">J5</strain>
    </source>
</reference>
<evidence type="ECO:0000313" key="11">
    <source>
        <dbReference type="Proteomes" id="UP000193335"/>
    </source>
</evidence>
<dbReference type="EMBL" id="NAFL01000287">
    <property type="protein sequence ID" value="OSJ21300.1"/>
    <property type="molecule type" value="Genomic_DNA"/>
</dbReference>
<reference evidence="7 9" key="1">
    <citation type="submission" date="2014-09" db="EMBL/GenBank/DDBJ databases">
        <title>Draft genome of Bradyrhizobium japonicum Is-34.</title>
        <authorList>
            <person name="Tsurumaru H."/>
            <person name="Yamakawa T."/>
            <person name="Hashimoto S."/>
            <person name="Okizaki K."/>
            <person name="Kanesaki Y."/>
            <person name="Yoshikawa H."/>
            <person name="Yajima S."/>
        </authorList>
    </citation>
    <scope>NUCLEOTIDE SEQUENCE [LARGE SCALE GENOMIC DNA]</scope>
    <source>
        <strain evidence="7 9">Is-34</strain>
    </source>
</reference>
<accession>A0A0A3YPG0</accession>
<proteinExistence type="inferred from homology"/>
<comment type="similarity">
    <text evidence="2 5">Belongs to the PqqA family.</text>
</comment>
<dbReference type="GeneID" id="301815747"/>
<dbReference type="UniPathway" id="UPA00539"/>
<dbReference type="AlphaFoldDB" id="A0A0A3YPG0"/>
<dbReference type="HAMAP" id="MF_00656">
    <property type="entry name" value="PQQ_syn_PqqA"/>
    <property type="match status" value="1"/>
</dbReference>
<dbReference type="Proteomes" id="UP000181962">
    <property type="component" value="Chromosome"/>
</dbReference>
<name>A0A0A3YPG0_BRAJP</name>
<evidence type="ECO:0000313" key="9">
    <source>
        <dbReference type="Proteomes" id="UP000030377"/>
    </source>
</evidence>
<evidence type="ECO:0000313" key="7">
    <source>
        <dbReference type="EMBL" id="KGT75543.1"/>
    </source>
</evidence>
<evidence type="ECO:0000256" key="4">
    <source>
        <dbReference type="ARBA" id="ARBA00022905"/>
    </source>
</evidence>
<evidence type="ECO:0000313" key="8">
    <source>
        <dbReference type="EMBL" id="OSJ21300.1"/>
    </source>
</evidence>
<dbReference type="InterPro" id="IPR011725">
    <property type="entry name" value="PQQ_synth_PqqA"/>
</dbReference>
<comment type="function">
    <text evidence="5">Required for coenzyme pyrroloquinoline quinone (PQQ) biosynthesis. PQQ is probably formed by cross-linking a specific glutamate to a specific tyrosine residue and excising these residues from the peptide.</text>
</comment>
<sequence>MAWKAPKIVEVPVGMEINMYACAARK</sequence>
<reference evidence="8 11" key="3">
    <citation type="submission" date="2017-03" db="EMBL/GenBank/DDBJ databases">
        <title>Whole genome sequences of fourteen strains of Bradyrhizobium canariense and one strain of Bradyrhizobium japonicum isolated from Lupinus (Papilionoideae: Genisteae) species in Algeria.</title>
        <authorList>
            <person name="Crovadore J."/>
            <person name="Chekireb D."/>
            <person name="Brachmann A."/>
            <person name="Chablais R."/>
            <person name="Cochard B."/>
            <person name="Lefort F."/>
        </authorList>
    </citation>
    <scope>NUCLEOTIDE SEQUENCE [LARGE SCALE GENOMIC DNA]</scope>
    <source>
        <strain evidence="8 11">UBMA197</strain>
    </source>
</reference>
<keyword evidence="4 5" id="KW-0884">PQQ biosynthesis</keyword>
<evidence type="ECO:0000256" key="5">
    <source>
        <dbReference type="HAMAP-Rule" id="MF_00656"/>
    </source>
</evidence>
<evidence type="ECO:0000256" key="3">
    <source>
        <dbReference type="ARBA" id="ARBA00015086"/>
    </source>
</evidence>
<protein>
    <recommendedName>
        <fullName evidence="3 5">Coenzyme PQQ synthesis protein A</fullName>
    </recommendedName>
    <alternativeName>
        <fullName evidence="5">Pyrroloquinoline quinone biosynthesis protein A</fullName>
    </alternativeName>
</protein>
<dbReference type="Proteomes" id="UP000030377">
    <property type="component" value="Unassembled WGS sequence"/>
</dbReference>
<evidence type="ECO:0000256" key="1">
    <source>
        <dbReference type="ARBA" id="ARBA00004886"/>
    </source>
</evidence>
<evidence type="ECO:0000256" key="2">
    <source>
        <dbReference type="ARBA" id="ARBA00009325"/>
    </source>
</evidence>
<comment type="pathway">
    <text evidence="1 5">Cofactor biosynthesis; pyrroloquinoline quinone biosynthesis.</text>
</comment>
<dbReference type="RefSeq" id="WP_012029362.1">
    <property type="nucleotide sequence ID" value="NZ_CP017637.1"/>
</dbReference>